<dbReference type="PROSITE" id="PS52016">
    <property type="entry name" value="TONB_DEPENDENT_REC_3"/>
    <property type="match status" value="1"/>
</dbReference>
<evidence type="ECO:0000256" key="2">
    <source>
        <dbReference type="ARBA" id="ARBA00022448"/>
    </source>
</evidence>
<dbReference type="PANTHER" id="PTHR30069">
    <property type="entry name" value="TONB-DEPENDENT OUTER MEMBRANE RECEPTOR"/>
    <property type="match status" value="1"/>
</dbReference>
<keyword evidence="7 10" id="KW-0472">Membrane</keyword>
<keyword evidence="5" id="KW-0732">Signal</keyword>
<accession>A0A255Z9Y9</accession>
<evidence type="ECO:0000256" key="9">
    <source>
        <dbReference type="ARBA" id="ARBA00023237"/>
    </source>
</evidence>
<evidence type="ECO:0000259" key="13">
    <source>
        <dbReference type="Pfam" id="PF07715"/>
    </source>
</evidence>
<gene>
    <name evidence="14" type="ORF">CHU92_06070</name>
</gene>
<dbReference type="InterPro" id="IPR023996">
    <property type="entry name" value="TonB-dep_OMP_SusC/RagA"/>
</dbReference>
<proteinExistence type="inferred from homology"/>
<dbReference type="NCBIfam" id="TIGR04057">
    <property type="entry name" value="SusC_RagA_signa"/>
    <property type="match status" value="1"/>
</dbReference>
<dbReference type="InterPro" id="IPR023997">
    <property type="entry name" value="TonB-dep_OMP_SusC/RagA_CS"/>
</dbReference>
<evidence type="ECO:0000256" key="11">
    <source>
        <dbReference type="RuleBase" id="RU003357"/>
    </source>
</evidence>
<dbReference type="EMBL" id="NOXV01000229">
    <property type="protein sequence ID" value="OYQ38231.1"/>
    <property type="molecule type" value="Genomic_DNA"/>
</dbReference>
<dbReference type="GO" id="GO:0044718">
    <property type="term" value="P:siderophore transmembrane transport"/>
    <property type="evidence" value="ECO:0007669"/>
    <property type="project" value="TreeGrafter"/>
</dbReference>
<comment type="caution">
    <text evidence="14">The sequence shown here is derived from an EMBL/GenBank/DDBJ whole genome shotgun (WGS) entry which is preliminary data.</text>
</comment>
<keyword evidence="4 10" id="KW-0812">Transmembrane</keyword>
<dbReference type="Gene3D" id="2.40.170.20">
    <property type="entry name" value="TonB-dependent receptor, beta-barrel domain"/>
    <property type="match status" value="1"/>
</dbReference>
<protein>
    <submittedName>
        <fullName evidence="14">TonB-dependent receptor</fullName>
    </submittedName>
</protein>
<dbReference type="InterPro" id="IPR039426">
    <property type="entry name" value="TonB-dep_rcpt-like"/>
</dbReference>
<keyword evidence="8 14" id="KW-0675">Receptor</keyword>
<keyword evidence="9 10" id="KW-0998">Cell outer membrane</keyword>
<dbReference type="Gene3D" id="2.170.130.10">
    <property type="entry name" value="TonB-dependent receptor, plug domain"/>
    <property type="match status" value="1"/>
</dbReference>
<evidence type="ECO:0000313" key="14">
    <source>
        <dbReference type="EMBL" id="OYQ38231.1"/>
    </source>
</evidence>
<feature type="domain" description="TonB-dependent receptor-like beta-barrel" evidence="12">
    <location>
        <begin position="405"/>
        <end position="783"/>
    </location>
</feature>
<comment type="similarity">
    <text evidence="10 11">Belongs to the TonB-dependent receptor family.</text>
</comment>
<dbReference type="Gene3D" id="2.60.40.1120">
    <property type="entry name" value="Carboxypeptidase-like, regulatory domain"/>
    <property type="match status" value="1"/>
</dbReference>
<evidence type="ECO:0000256" key="10">
    <source>
        <dbReference type="PROSITE-ProRule" id="PRU01360"/>
    </source>
</evidence>
<keyword evidence="2 10" id="KW-0813">Transport</keyword>
<evidence type="ECO:0000256" key="6">
    <source>
        <dbReference type="ARBA" id="ARBA00023077"/>
    </source>
</evidence>
<evidence type="ECO:0000256" key="5">
    <source>
        <dbReference type="ARBA" id="ARBA00022729"/>
    </source>
</evidence>
<dbReference type="GO" id="GO:0009279">
    <property type="term" value="C:cell outer membrane"/>
    <property type="evidence" value="ECO:0007669"/>
    <property type="project" value="UniProtKB-SubCell"/>
</dbReference>
<comment type="subcellular location">
    <subcellularLocation>
        <location evidence="1 10">Cell outer membrane</location>
        <topology evidence="1 10">Multi-pass membrane protein</topology>
    </subcellularLocation>
</comment>
<reference evidence="14 15" key="1">
    <citation type="submission" date="2017-07" db="EMBL/GenBank/DDBJ databases">
        <title>Flavobacterium cyanobacteriorum sp. nov., isolated from cyanobacterial aggregates in a eutrophic lake.</title>
        <authorList>
            <person name="Cai H."/>
        </authorList>
    </citation>
    <scope>NUCLEOTIDE SEQUENCE [LARGE SCALE GENOMIC DNA]</scope>
    <source>
        <strain evidence="14 15">TH021</strain>
    </source>
</reference>
<dbReference type="GO" id="GO:0015344">
    <property type="term" value="F:siderophore uptake transmembrane transporter activity"/>
    <property type="evidence" value="ECO:0007669"/>
    <property type="project" value="TreeGrafter"/>
</dbReference>
<dbReference type="InterPro" id="IPR000531">
    <property type="entry name" value="Beta-barrel_TonB"/>
</dbReference>
<dbReference type="AlphaFoldDB" id="A0A255Z9Y9"/>
<dbReference type="NCBIfam" id="TIGR04056">
    <property type="entry name" value="OMP_RagA_SusC"/>
    <property type="match status" value="1"/>
</dbReference>
<evidence type="ECO:0000256" key="7">
    <source>
        <dbReference type="ARBA" id="ARBA00023136"/>
    </source>
</evidence>
<evidence type="ECO:0000313" key="15">
    <source>
        <dbReference type="Proteomes" id="UP000216605"/>
    </source>
</evidence>
<dbReference type="OrthoDB" id="9768177at2"/>
<sequence length="1035" mass="112660">MQITFAQERTVSGTVTDQGGLPLPGVNVVIRGTTTGVSTDFDGRFSIEAAPTDILVFSFIGMQTRELPATSTTINVTMQDVATQLETVVVTAVGIRREKASIGAATTTVRSEQIVQGSQPNIADALKGKVAGVVISNASTDPGASSGILIRGISSLSQENQPLFVVDGIPINNQSTFSSSLNGGYDFGRGSGDINPDDIASLTVLKGASATALYGSRAANGVIIITTKKGQAGKLAIDFSTTTFFSEVLRTPKYQNQFGQGWDGIHYLNENGSWGPRFDNQVRPWGNVVDNSQLIKRYAFQEDQLENFFDTGISTVNTLSVSGGAGESTVRLSYSNTQQDGIYPTNADSFERNTIGLSGTTKVGGFTLNGNMNYVNTAGSAVATGQGLTVYNNLLQIPNDIPITEFRDYNSPFHNVSNYYTPYGVTNPYFTLNENGSDYNKERFYGSLEISAEINKWSSFTYRAGVDVFSELLRTWTAEVDAAPGSPNNGQSSEAPGTYSEVSNTFKQINHDLLYNLNFEFTDKLALASTFGFNLNTRGGTSFAASVPSQDIQGFYSFSNSADVPTVSSARSDRKLYGLFNSSTLSYDNQIYLTVNARNDWFSTLPEQNRSFFYGGANVSWVFTNTFPGLKNIMDYGKLRGGYGESGNDTAPYQVNSIFALGSADNQGFGSYNFPVNQVTGYEVGNRLENPDLRPERKKEFEIGLEASFFDNRLSIDATYYNARVVDQILSLPLAPSSGYTSQTANIGTISNEGFEALVTFGWIKNNEDGFNWSTSVNFTTNNTVLEELDPRLGQVELGGLSTTSLIAKEGQPVGLIIGSVPERDPNGNIVVDVNGIPVASSTREVYGDTQYDYTMGIGNTLSYKGLSLDFTFDIRQGGLMYSRTADITRFTGNSVTTTFNNREPFIVPGSVVRVTDAAGNVTYQPNTTPVDVEHMDDYYRADALSRQNVIDKSFIKLREVVLTYALPAKYLEKSFIQGLSFSVIGRNLFLWTPRSNQYIDPEVSTFGTDLQSQFGEFSANPSTRSMGFAIRANF</sequence>
<dbReference type="Proteomes" id="UP000216605">
    <property type="component" value="Unassembled WGS sequence"/>
</dbReference>
<dbReference type="Pfam" id="PF00593">
    <property type="entry name" value="TonB_dep_Rec_b-barrel"/>
    <property type="match status" value="1"/>
</dbReference>
<dbReference type="InterPro" id="IPR012910">
    <property type="entry name" value="Plug_dom"/>
</dbReference>
<feature type="domain" description="TonB-dependent receptor plug" evidence="13">
    <location>
        <begin position="100"/>
        <end position="222"/>
    </location>
</feature>
<keyword evidence="6 11" id="KW-0798">TonB box</keyword>
<evidence type="ECO:0000256" key="1">
    <source>
        <dbReference type="ARBA" id="ARBA00004571"/>
    </source>
</evidence>
<dbReference type="Pfam" id="PF13715">
    <property type="entry name" value="CarbopepD_reg_2"/>
    <property type="match status" value="1"/>
</dbReference>
<dbReference type="PANTHER" id="PTHR30069:SF29">
    <property type="entry name" value="HEMOGLOBIN AND HEMOGLOBIN-HAPTOGLOBIN-BINDING PROTEIN 1-RELATED"/>
    <property type="match status" value="1"/>
</dbReference>
<evidence type="ECO:0000256" key="4">
    <source>
        <dbReference type="ARBA" id="ARBA00022692"/>
    </source>
</evidence>
<evidence type="ECO:0000259" key="12">
    <source>
        <dbReference type="Pfam" id="PF00593"/>
    </source>
</evidence>
<organism evidence="14 15">
    <name type="scientific">Flavobacterium cyanobacteriorum</name>
    <dbReference type="NCBI Taxonomy" id="2022802"/>
    <lineage>
        <taxon>Bacteria</taxon>
        <taxon>Pseudomonadati</taxon>
        <taxon>Bacteroidota</taxon>
        <taxon>Flavobacteriia</taxon>
        <taxon>Flavobacteriales</taxon>
        <taxon>Flavobacteriaceae</taxon>
        <taxon>Flavobacterium</taxon>
    </lineage>
</organism>
<dbReference type="SUPFAM" id="SSF56935">
    <property type="entry name" value="Porins"/>
    <property type="match status" value="1"/>
</dbReference>
<dbReference type="InterPro" id="IPR037066">
    <property type="entry name" value="Plug_dom_sf"/>
</dbReference>
<evidence type="ECO:0000256" key="8">
    <source>
        <dbReference type="ARBA" id="ARBA00023170"/>
    </source>
</evidence>
<keyword evidence="15" id="KW-1185">Reference proteome</keyword>
<dbReference type="Pfam" id="PF07715">
    <property type="entry name" value="Plug"/>
    <property type="match status" value="1"/>
</dbReference>
<evidence type="ECO:0000256" key="3">
    <source>
        <dbReference type="ARBA" id="ARBA00022452"/>
    </source>
</evidence>
<dbReference type="InterPro" id="IPR008969">
    <property type="entry name" value="CarboxyPept-like_regulatory"/>
</dbReference>
<keyword evidence="3 10" id="KW-1134">Transmembrane beta strand</keyword>
<name>A0A255Z9Y9_9FLAO</name>
<dbReference type="InterPro" id="IPR036942">
    <property type="entry name" value="Beta-barrel_TonB_sf"/>
</dbReference>
<dbReference type="SUPFAM" id="SSF49464">
    <property type="entry name" value="Carboxypeptidase regulatory domain-like"/>
    <property type="match status" value="1"/>
</dbReference>